<dbReference type="Proteomes" id="UP001626550">
    <property type="component" value="Unassembled WGS sequence"/>
</dbReference>
<evidence type="ECO:0000313" key="3">
    <source>
        <dbReference type="Proteomes" id="UP001626550"/>
    </source>
</evidence>
<feature type="region of interest" description="Disordered" evidence="1">
    <location>
        <begin position="34"/>
        <end position="60"/>
    </location>
</feature>
<evidence type="ECO:0000313" key="2">
    <source>
        <dbReference type="EMBL" id="KAL3309008.1"/>
    </source>
</evidence>
<name>A0ABD2PNC0_9PLAT</name>
<accession>A0ABD2PNC0</accession>
<comment type="caution">
    <text evidence="2">The sequence shown here is derived from an EMBL/GenBank/DDBJ whole genome shotgun (WGS) entry which is preliminary data.</text>
</comment>
<reference evidence="2 3" key="1">
    <citation type="submission" date="2024-11" db="EMBL/GenBank/DDBJ databases">
        <title>Adaptive evolution of stress response genes in parasites aligns with host niche diversity.</title>
        <authorList>
            <person name="Hahn C."/>
            <person name="Resl P."/>
        </authorList>
    </citation>
    <scope>NUCLEOTIDE SEQUENCE [LARGE SCALE GENOMIC DNA]</scope>
    <source>
        <strain evidence="2">EGGRZ-B1_66</strain>
        <tissue evidence="2">Body</tissue>
    </source>
</reference>
<gene>
    <name evidence="2" type="ORF">Ciccas_012449</name>
</gene>
<dbReference type="EMBL" id="JBJKFK010004413">
    <property type="protein sequence ID" value="KAL3309008.1"/>
    <property type="molecule type" value="Genomic_DNA"/>
</dbReference>
<organism evidence="2 3">
    <name type="scientific">Cichlidogyrus casuarinus</name>
    <dbReference type="NCBI Taxonomy" id="1844966"/>
    <lineage>
        <taxon>Eukaryota</taxon>
        <taxon>Metazoa</taxon>
        <taxon>Spiralia</taxon>
        <taxon>Lophotrochozoa</taxon>
        <taxon>Platyhelminthes</taxon>
        <taxon>Monogenea</taxon>
        <taxon>Monopisthocotylea</taxon>
        <taxon>Dactylogyridea</taxon>
        <taxon>Ancyrocephalidae</taxon>
        <taxon>Cichlidogyrus</taxon>
    </lineage>
</organism>
<keyword evidence="3" id="KW-1185">Reference proteome</keyword>
<sequence>MIEMFCQFHEHERSTVSAVSSPTKLSERRKSLQLGMSHTPTVPARPAAPKKSHFTSPKISSASAKSRLNLDMNYYIPTAEHWRENSALCNAANQGGFSGITALLAPDLHPTREYNINYKKIVKRSSSTQSESQFPSN</sequence>
<protein>
    <submittedName>
        <fullName evidence="2">Uncharacterized protein</fullName>
    </submittedName>
</protein>
<evidence type="ECO:0000256" key="1">
    <source>
        <dbReference type="SAM" id="MobiDB-lite"/>
    </source>
</evidence>
<dbReference type="AlphaFoldDB" id="A0ABD2PNC0"/>
<proteinExistence type="predicted"/>